<accession>A0A1T4Z4K7</accession>
<dbReference type="Gene3D" id="3.20.20.140">
    <property type="entry name" value="Metal-dependent hydrolases"/>
    <property type="match status" value="1"/>
</dbReference>
<dbReference type="GO" id="GO:0004534">
    <property type="term" value="F:5'-3' RNA exonuclease activity"/>
    <property type="evidence" value="ECO:0007669"/>
    <property type="project" value="TreeGrafter"/>
</dbReference>
<dbReference type="SMART" id="SM00481">
    <property type="entry name" value="POLIIIAc"/>
    <property type="match status" value="1"/>
</dbReference>
<dbReference type="CDD" id="cd07438">
    <property type="entry name" value="PHP_HisPPase_AMP"/>
    <property type="match status" value="1"/>
</dbReference>
<feature type="domain" description="Polymerase/histidinol phosphatase N-terminal" evidence="2">
    <location>
        <begin position="3"/>
        <end position="68"/>
    </location>
</feature>
<dbReference type="AlphaFoldDB" id="A0A1T4Z4K7"/>
<sequence length="274" mass="29510">MRIDLHTHSTRSDGTDTPGDLVRKAKAEGLDAIALTDHDATEGWAEAQEAAEEVGLRLIRGIEISTQFEGLSVHLLGYEFDPGYAPLVEELERVLGGRNQRLPRILDRLAALGMPLTEAEVFAVAGDAAAWGRPHVADAMIAKGYIKDRDEAFRDWLVPGKPGYVGRYSADLFDAVRLLREAGGRPVVAHAWARESRGKMTAELLGELTAAGLAGLEVDHPDHDERARAGLRAIAEDLGLARTGSSDHHGAGKGPAFHLGANLTDPEQLERLLG</sequence>
<evidence type="ECO:0000256" key="1">
    <source>
        <dbReference type="SAM" id="MobiDB-lite"/>
    </source>
</evidence>
<dbReference type="SUPFAM" id="SSF89550">
    <property type="entry name" value="PHP domain-like"/>
    <property type="match status" value="1"/>
</dbReference>
<reference evidence="4" key="1">
    <citation type="submission" date="2017-02" db="EMBL/GenBank/DDBJ databases">
        <authorList>
            <person name="Varghese N."/>
            <person name="Submissions S."/>
        </authorList>
    </citation>
    <scope>NUCLEOTIDE SEQUENCE [LARGE SCALE GENOMIC DNA]</scope>
    <source>
        <strain evidence="4">9H-4</strain>
    </source>
</reference>
<dbReference type="RefSeq" id="WP_078700317.1">
    <property type="nucleotide sequence ID" value="NZ_LT796768.1"/>
</dbReference>
<dbReference type="EMBL" id="LT796768">
    <property type="protein sequence ID" value="SKB08793.1"/>
    <property type="molecule type" value="Genomic_DNA"/>
</dbReference>
<organism evidence="3 4">
    <name type="scientific">Aeromicrobium choanae</name>
    <dbReference type="NCBI Taxonomy" id="1736691"/>
    <lineage>
        <taxon>Bacteria</taxon>
        <taxon>Bacillati</taxon>
        <taxon>Actinomycetota</taxon>
        <taxon>Actinomycetes</taxon>
        <taxon>Propionibacteriales</taxon>
        <taxon>Nocardioidaceae</taxon>
        <taxon>Aeromicrobium</taxon>
    </lineage>
</organism>
<evidence type="ECO:0000259" key="2">
    <source>
        <dbReference type="SMART" id="SM00481"/>
    </source>
</evidence>
<keyword evidence="4" id="KW-1185">Reference proteome</keyword>
<dbReference type="InterPro" id="IPR004013">
    <property type="entry name" value="PHP_dom"/>
</dbReference>
<feature type="region of interest" description="Disordered" evidence="1">
    <location>
        <begin position="242"/>
        <end position="261"/>
    </location>
</feature>
<name>A0A1T4Z4K7_9ACTN</name>
<gene>
    <name evidence="3" type="ORF">SAMN06295964_2334</name>
</gene>
<dbReference type="PANTHER" id="PTHR42924:SF3">
    <property type="entry name" value="POLYMERASE_HISTIDINOL PHOSPHATASE N-TERMINAL DOMAIN-CONTAINING PROTEIN"/>
    <property type="match status" value="1"/>
</dbReference>
<dbReference type="InterPro" id="IPR052018">
    <property type="entry name" value="PHP_domain"/>
</dbReference>
<dbReference type="Gene3D" id="1.10.150.650">
    <property type="match status" value="1"/>
</dbReference>
<proteinExistence type="predicted"/>
<dbReference type="PANTHER" id="PTHR42924">
    <property type="entry name" value="EXONUCLEASE"/>
    <property type="match status" value="1"/>
</dbReference>
<dbReference type="Proteomes" id="UP000191040">
    <property type="component" value="Chromosome I"/>
</dbReference>
<dbReference type="InterPro" id="IPR003141">
    <property type="entry name" value="Pol/His_phosphatase_N"/>
</dbReference>
<evidence type="ECO:0000313" key="4">
    <source>
        <dbReference type="Proteomes" id="UP000191040"/>
    </source>
</evidence>
<protein>
    <recommendedName>
        <fullName evidence="2">Polymerase/histidinol phosphatase N-terminal domain-containing protein</fullName>
    </recommendedName>
</protein>
<dbReference type="STRING" id="1736691.SAMN06295964_2334"/>
<dbReference type="Pfam" id="PF02811">
    <property type="entry name" value="PHP"/>
    <property type="match status" value="1"/>
</dbReference>
<dbReference type="GO" id="GO:0035312">
    <property type="term" value="F:5'-3' DNA exonuclease activity"/>
    <property type="evidence" value="ECO:0007669"/>
    <property type="project" value="TreeGrafter"/>
</dbReference>
<dbReference type="OrthoDB" id="9804333at2"/>
<dbReference type="InterPro" id="IPR016195">
    <property type="entry name" value="Pol/histidinol_Pase-like"/>
</dbReference>
<evidence type="ECO:0000313" key="3">
    <source>
        <dbReference type="EMBL" id="SKB08793.1"/>
    </source>
</evidence>